<evidence type="ECO:0000313" key="7">
    <source>
        <dbReference type="Proteomes" id="UP000029734"/>
    </source>
</evidence>
<dbReference type="Pfam" id="PF13411">
    <property type="entry name" value="MerR_1"/>
    <property type="match status" value="1"/>
</dbReference>
<dbReference type="Gene3D" id="1.10.1660.10">
    <property type="match status" value="1"/>
</dbReference>
<dbReference type="InterPro" id="IPR009061">
    <property type="entry name" value="DNA-bd_dom_put_sf"/>
</dbReference>
<name>A0A098MBH2_9BACL</name>
<sequence length="274" mass="31546">MFKIGDFSRLVRVSVRMLRHYDEIGILKPKSIDHHTGYRSYSVDQIPKVNRIQVLKEMGFTLSEIGGLLNQDLDSRQLISLLESRKRQISEVIESEHVKLLKVESLIKFINKEDSNMKYEITVKNIPMYKMLSLRGIIPAYNAEGVLWEELGAFVEQHKVNVTDPSYAIYHDNGYKESDVDVEVTMCITEAVTETERIKVRELEGAPEMAIVFHEGPFEEMTSAYNALGVWMSSNHYDCMGPTRAIYHKGPWCEQDPADYLTEIQIPVVKKEIK</sequence>
<dbReference type="InterPro" id="IPR011256">
    <property type="entry name" value="Reg_factor_effector_dom_sf"/>
</dbReference>
<keyword evidence="1" id="KW-0678">Repressor</keyword>
<proteinExistence type="predicted"/>
<dbReference type="InterPro" id="IPR029442">
    <property type="entry name" value="GyrI-like"/>
</dbReference>
<dbReference type="Gene3D" id="3.20.80.10">
    <property type="entry name" value="Regulatory factor, effector binding domain"/>
    <property type="match status" value="1"/>
</dbReference>
<dbReference type="SMART" id="SM00422">
    <property type="entry name" value="HTH_MERR"/>
    <property type="match status" value="1"/>
</dbReference>
<dbReference type="GO" id="GO:0003700">
    <property type="term" value="F:DNA-binding transcription factor activity"/>
    <property type="evidence" value="ECO:0007669"/>
    <property type="project" value="InterPro"/>
</dbReference>
<dbReference type="GO" id="GO:0003677">
    <property type="term" value="F:DNA binding"/>
    <property type="evidence" value="ECO:0007669"/>
    <property type="project" value="UniProtKB-KW"/>
</dbReference>
<keyword evidence="4" id="KW-0804">Transcription</keyword>
<dbReference type="EMBL" id="JQCR01000002">
    <property type="protein sequence ID" value="KGE19381.1"/>
    <property type="molecule type" value="Genomic_DNA"/>
</dbReference>
<keyword evidence="7" id="KW-1185">Reference proteome</keyword>
<dbReference type="PROSITE" id="PS50937">
    <property type="entry name" value="HTH_MERR_2"/>
    <property type="match status" value="1"/>
</dbReference>
<dbReference type="InterPro" id="IPR010499">
    <property type="entry name" value="AraC_E-bd"/>
</dbReference>
<evidence type="ECO:0000259" key="5">
    <source>
        <dbReference type="PROSITE" id="PS50937"/>
    </source>
</evidence>
<evidence type="ECO:0000256" key="4">
    <source>
        <dbReference type="ARBA" id="ARBA00023163"/>
    </source>
</evidence>
<dbReference type="Proteomes" id="UP000029734">
    <property type="component" value="Unassembled WGS sequence"/>
</dbReference>
<dbReference type="SUPFAM" id="SSF46955">
    <property type="entry name" value="Putative DNA-binding domain"/>
    <property type="match status" value="1"/>
</dbReference>
<feature type="domain" description="HTH merR-type" evidence="5">
    <location>
        <begin position="1"/>
        <end position="71"/>
    </location>
</feature>
<evidence type="ECO:0000256" key="1">
    <source>
        <dbReference type="ARBA" id="ARBA00022491"/>
    </source>
</evidence>
<evidence type="ECO:0000256" key="2">
    <source>
        <dbReference type="ARBA" id="ARBA00023015"/>
    </source>
</evidence>
<dbReference type="STRING" id="268407.PWYN_08535"/>
<dbReference type="OrthoDB" id="9773308at2"/>
<dbReference type="SUPFAM" id="SSF55136">
    <property type="entry name" value="Probable bacterial effector-binding domain"/>
    <property type="match status" value="1"/>
</dbReference>
<gene>
    <name evidence="6" type="ORF">PWYN_08535</name>
</gene>
<dbReference type="Pfam" id="PF06445">
    <property type="entry name" value="GyrI-like"/>
    <property type="match status" value="1"/>
</dbReference>
<reference evidence="6 7" key="2">
    <citation type="submission" date="2014-10" db="EMBL/GenBank/DDBJ databases">
        <title>Comparative genomics of the Paenibacillus odorifer group.</title>
        <authorList>
            <person name="Tsai Y.-C."/>
            <person name="Martin N."/>
            <person name="Korlach J."/>
            <person name="Wiedmann M."/>
        </authorList>
    </citation>
    <scope>NUCLEOTIDE SEQUENCE [LARGE SCALE GENOMIC DNA]</scope>
    <source>
        <strain evidence="6 7">DSM 18334</strain>
    </source>
</reference>
<dbReference type="PROSITE" id="PS00552">
    <property type="entry name" value="HTH_MERR_1"/>
    <property type="match status" value="1"/>
</dbReference>
<dbReference type="PANTHER" id="PTHR30204">
    <property type="entry name" value="REDOX-CYCLING DRUG-SENSING TRANSCRIPTIONAL ACTIVATOR SOXR"/>
    <property type="match status" value="1"/>
</dbReference>
<dbReference type="CDD" id="cd01107">
    <property type="entry name" value="HTH_BmrR"/>
    <property type="match status" value="1"/>
</dbReference>
<keyword evidence="2" id="KW-0805">Transcription regulation</keyword>
<dbReference type="SMART" id="SM00871">
    <property type="entry name" value="AraC_E_bind"/>
    <property type="match status" value="1"/>
</dbReference>
<dbReference type="PANTHER" id="PTHR30204:SF69">
    <property type="entry name" value="MERR-FAMILY TRANSCRIPTIONAL REGULATOR"/>
    <property type="match status" value="1"/>
</dbReference>
<organism evidence="6 7">
    <name type="scientific">Paenibacillus wynnii</name>
    <dbReference type="NCBI Taxonomy" id="268407"/>
    <lineage>
        <taxon>Bacteria</taxon>
        <taxon>Bacillati</taxon>
        <taxon>Bacillota</taxon>
        <taxon>Bacilli</taxon>
        <taxon>Bacillales</taxon>
        <taxon>Paenibacillaceae</taxon>
        <taxon>Paenibacillus</taxon>
    </lineage>
</organism>
<dbReference type="InterPro" id="IPR047057">
    <property type="entry name" value="MerR_fam"/>
</dbReference>
<keyword evidence="3" id="KW-0238">DNA-binding</keyword>
<evidence type="ECO:0000313" key="6">
    <source>
        <dbReference type="EMBL" id="KGE19381.1"/>
    </source>
</evidence>
<dbReference type="eggNOG" id="COG0789">
    <property type="taxonomic scope" value="Bacteria"/>
</dbReference>
<accession>A0A098MBH2</accession>
<dbReference type="AlphaFoldDB" id="A0A098MBH2"/>
<dbReference type="RefSeq" id="WP_036650287.1">
    <property type="nucleotide sequence ID" value="NZ_JQCR01000002.1"/>
</dbReference>
<dbReference type="InterPro" id="IPR000551">
    <property type="entry name" value="MerR-type_HTH_dom"/>
</dbReference>
<protein>
    <submittedName>
        <fullName evidence="6">Transcriptional regulator</fullName>
    </submittedName>
</protein>
<reference evidence="6 7" key="1">
    <citation type="submission" date="2014-08" db="EMBL/GenBank/DDBJ databases">
        <authorList>
            <person name="den Bakker H.C."/>
        </authorList>
    </citation>
    <scope>NUCLEOTIDE SEQUENCE [LARGE SCALE GENOMIC DNA]</scope>
    <source>
        <strain evidence="6 7">DSM 18334</strain>
    </source>
</reference>
<comment type="caution">
    <text evidence="6">The sequence shown here is derived from an EMBL/GenBank/DDBJ whole genome shotgun (WGS) entry which is preliminary data.</text>
</comment>
<evidence type="ECO:0000256" key="3">
    <source>
        <dbReference type="ARBA" id="ARBA00023125"/>
    </source>
</evidence>